<dbReference type="Pfam" id="PF07992">
    <property type="entry name" value="Pyr_redox_2"/>
    <property type="match status" value="1"/>
</dbReference>
<evidence type="ECO:0000256" key="3">
    <source>
        <dbReference type="ARBA" id="ARBA00023002"/>
    </source>
</evidence>
<evidence type="ECO:0000256" key="1">
    <source>
        <dbReference type="ARBA" id="ARBA00018719"/>
    </source>
</evidence>
<feature type="domain" description="Cyclic nucleotide-binding" evidence="5">
    <location>
        <begin position="33"/>
        <end position="136"/>
    </location>
</feature>
<feature type="region of interest" description="Disordered" evidence="4">
    <location>
        <begin position="482"/>
        <end position="530"/>
    </location>
</feature>
<comment type="caution">
    <text evidence="6">The sequence shown here is derived from an EMBL/GenBank/DDBJ whole genome shotgun (WGS) entry which is preliminary data.</text>
</comment>
<accession>A0AAE2MI40</accession>
<evidence type="ECO:0000256" key="4">
    <source>
        <dbReference type="SAM" id="MobiDB-lite"/>
    </source>
</evidence>
<name>A0AAE2MI40_RHILE</name>
<dbReference type="RefSeq" id="WP_246718251.1">
    <property type="nucleotide sequence ID" value="NZ_JACHAZ010000001.1"/>
</dbReference>
<dbReference type="InterPro" id="IPR000595">
    <property type="entry name" value="cNMP-bd_dom"/>
</dbReference>
<dbReference type="InterPro" id="IPR023753">
    <property type="entry name" value="FAD/NAD-binding_dom"/>
</dbReference>
<evidence type="ECO:0000259" key="5">
    <source>
        <dbReference type="PROSITE" id="PS50042"/>
    </source>
</evidence>
<dbReference type="PANTHER" id="PTHR48105">
    <property type="entry name" value="THIOREDOXIN REDUCTASE 1-RELATED-RELATED"/>
    <property type="match status" value="1"/>
</dbReference>
<dbReference type="AlphaFoldDB" id="A0AAE2MI40"/>
<keyword evidence="2" id="KW-0285">Flavoprotein</keyword>
<evidence type="ECO:0000313" key="6">
    <source>
        <dbReference type="EMBL" id="MBB4289577.1"/>
    </source>
</evidence>
<dbReference type="GO" id="GO:0016491">
    <property type="term" value="F:oxidoreductase activity"/>
    <property type="evidence" value="ECO:0007669"/>
    <property type="project" value="UniProtKB-KW"/>
</dbReference>
<dbReference type="SUPFAM" id="SSF51905">
    <property type="entry name" value="FAD/NAD(P)-binding domain"/>
    <property type="match status" value="1"/>
</dbReference>
<dbReference type="EMBL" id="JACIGO010000002">
    <property type="protein sequence ID" value="MBB4289577.1"/>
    <property type="molecule type" value="Genomic_DNA"/>
</dbReference>
<dbReference type="SUPFAM" id="SSF51206">
    <property type="entry name" value="cAMP-binding domain-like"/>
    <property type="match status" value="1"/>
</dbReference>
<dbReference type="Proteomes" id="UP000538507">
    <property type="component" value="Unassembled WGS sequence"/>
</dbReference>
<sequence length="548" mass="58137">MADLDLRARHHQLFPVLTEAQIQAASRFASNGPRRFAPGEAVSAIGERNVPSWLILEGQIEVYTHDGLSPETLVIAHERGHFSGETAQLSGRPALAGSRAGPDGCVALAYDAAHLKALIIGSAEVGEIVMRAYILRRVALLESGGGGAVLIGRAGEPSLVRLQGFLGRNGYPQVVLDAALDQDAVDLVEKMGIIPSDLPLMVCPNGTILKHPTDAEAGACLGISPQLDAEKTYDVAIIGAGPAGLAAAVYAASEGLSAIVLDQRAIGGQAGSSARIENYLGFPTGISGQALAGRAFNQALKFGAEIALPIQIEGLEVPRLEQVKSAALHLQTNQGGVKARTVVIASGAEYRRPKIENLSALDGSSISYWATAIEAKLCENEDVALVGGGNSAGQAVAFLAPKVKRLHLVVRRALEETMSSYLIERIAALPNVVLHVGSEITAIEENDDKSLNVIIRGERSAKIESYRLRPCFFSSGPTRTPNGCSRLSSRTTRALSPPELRFPASSRPNSGGPPYPWRPTSRTCSRSATCDRDRPNELLPLSVKVRRW</sequence>
<gene>
    <name evidence="6" type="ORF">GGE16_001617</name>
</gene>
<evidence type="ECO:0000256" key="2">
    <source>
        <dbReference type="ARBA" id="ARBA00022630"/>
    </source>
</evidence>
<keyword evidence="3 6" id="KW-0560">Oxidoreductase</keyword>
<dbReference type="InterPro" id="IPR014710">
    <property type="entry name" value="RmlC-like_jellyroll"/>
</dbReference>
<reference evidence="6 7" key="1">
    <citation type="submission" date="2020-08" db="EMBL/GenBank/DDBJ databases">
        <title>Genomic Encyclopedia of Type Strains, Phase IV (KMG-V): Genome sequencing to study the core and pangenomes of soil and plant-associated prokaryotes.</title>
        <authorList>
            <person name="Whitman W."/>
        </authorList>
    </citation>
    <scope>NUCLEOTIDE SEQUENCE [LARGE SCALE GENOMIC DNA]</scope>
    <source>
        <strain evidence="6 7">SEMIA 415</strain>
    </source>
</reference>
<organism evidence="6 7">
    <name type="scientific">Rhizobium leguminosarum</name>
    <dbReference type="NCBI Taxonomy" id="384"/>
    <lineage>
        <taxon>Bacteria</taxon>
        <taxon>Pseudomonadati</taxon>
        <taxon>Pseudomonadota</taxon>
        <taxon>Alphaproteobacteria</taxon>
        <taxon>Hyphomicrobiales</taxon>
        <taxon>Rhizobiaceae</taxon>
        <taxon>Rhizobium/Agrobacterium group</taxon>
        <taxon>Rhizobium</taxon>
    </lineage>
</organism>
<dbReference type="InterPro" id="IPR018490">
    <property type="entry name" value="cNMP-bd_dom_sf"/>
</dbReference>
<dbReference type="Gene3D" id="3.50.50.60">
    <property type="entry name" value="FAD/NAD(P)-binding domain"/>
    <property type="match status" value="2"/>
</dbReference>
<feature type="compositionally biased region" description="Low complexity" evidence="4">
    <location>
        <begin position="485"/>
        <end position="496"/>
    </location>
</feature>
<dbReference type="Gene3D" id="2.60.120.10">
    <property type="entry name" value="Jelly Rolls"/>
    <property type="match status" value="1"/>
</dbReference>
<evidence type="ECO:0000313" key="7">
    <source>
        <dbReference type="Proteomes" id="UP000538507"/>
    </source>
</evidence>
<dbReference type="InterPro" id="IPR036188">
    <property type="entry name" value="FAD/NAD-bd_sf"/>
</dbReference>
<dbReference type="PRINTS" id="PR00469">
    <property type="entry name" value="PNDRDTASEII"/>
</dbReference>
<dbReference type="PRINTS" id="PR00368">
    <property type="entry name" value="FADPNR"/>
</dbReference>
<dbReference type="PROSITE" id="PS50042">
    <property type="entry name" value="CNMP_BINDING_3"/>
    <property type="match status" value="1"/>
</dbReference>
<proteinExistence type="predicted"/>
<dbReference type="InterPro" id="IPR050097">
    <property type="entry name" value="Ferredoxin-NADP_redctase_2"/>
</dbReference>
<protein>
    <recommendedName>
        <fullName evidence="1">Thioredoxin reductase</fullName>
    </recommendedName>
</protein>